<name>A0A317XVZ3_9BASI</name>
<comment type="similarity">
    <text evidence="2">Belongs to the CDC73 family.</text>
</comment>
<dbReference type="FunFam" id="3.40.50.11990:FF:000004">
    <property type="entry name" value="Potential RNA Pol II elongation accessory factor"/>
    <property type="match status" value="1"/>
</dbReference>
<dbReference type="InterPro" id="IPR007852">
    <property type="entry name" value="Cdc73/Parafibromin"/>
</dbReference>
<dbReference type="GO" id="GO:0000993">
    <property type="term" value="F:RNA polymerase II complex binding"/>
    <property type="evidence" value="ECO:0007669"/>
    <property type="project" value="TreeGrafter"/>
</dbReference>
<feature type="compositionally biased region" description="Polar residues" evidence="5">
    <location>
        <begin position="171"/>
        <end position="188"/>
    </location>
</feature>
<gene>
    <name evidence="7" type="ORF">BCV70DRAFT_198358</name>
</gene>
<keyword evidence="3" id="KW-0804">Transcription</keyword>
<evidence type="ECO:0000256" key="2">
    <source>
        <dbReference type="ARBA" id="ARBA00010427"/>
    </source>
</evidence>
<dbReference type="GO" id="GO:0006368">
    <property type="term" value="P:transcription elongation by RNA polymerase II"/>
    <property type="evidence" value="ECO:0007669"/>
    <property type="project" value="InterPro"/>
</dbReference>
<keyword evidence="8" id="KW-1185">Reference proteome</keyword>
<reference evidence="7 8" key="1">
    <citation type="journal article" date="2018" name="Mol. Biol. Evol.">
        <title>Broad Genomic Sampling Reveals a Smut Pathogenic Ancestry of the Fungal Clade Ustilaginomycotina.</title>
        <authorList>
            <person name="Kijpornyongpan T."/>
            <person name="Mondo S.J."/>
            <person name="Barry K."/>
            <person name="Sandor L."/>
            <person name="Lee J."/>
            <person name="Lipzen A."/>
            <person name="Pangilinan J."/>
            <person name="LaButti K."/>
            <person name="Hainaut M."/>
            <person name="Henrissat B."/>
            <person name="Grigoriev I.V."/>
            <person name="Spatafora J.W."/>
            <person name="Aime M.C."/>
        </authorList>
    </citation>
    <scope>NUCLEOTIDE SEQUENCE [LARGE SCALE GENOMIC DNA]</scope>
    <source>
        <strain evidence="7 8">MCA 3645</strain>
    </source>
</reference>
<evidence type="ECO:0000259" key="6">
    <source>
        <dbReference type="Pfam" id="PF05179"/>
    </source>
</evidence>
<dbReference type="Proteomes" id="UP000246740">
    <property type="component" value="Unassembled WGS sequence"/>
</dbReference>
<dbReference type="InParanoid" id="A0A317XVZ3"/>
<evidence type="ECO:0000256" key="4">
    <source>
        <dbReference type="ARBA" id="ARBA00023242"/>
    </source>
</evidence>
<dbReference type="AlphaFoldDB" id="A0A317XVZ3"/>
<evidence type="ECO:0000313" key="8">
    <source>
        <dbReference type="Proteomes" id="UP000246740"/>
    </source>
</evidence>
<dbReference type="Gene3D" id="3.40.50.11990">
    <property type="entry name" value="RNA polymerase II accessory factor, Cdc73 C-terminal domain"/>
    <property type="match status" value="1"/>
</dbReference>
<accession>A0A317XVZ3</accession>
<dbReference type="EMBL" id="KZ819189">
    <property type="protein sequence ID" value="PWZ02080.1"/>
    <property type="molecule type" value="Genomic_DNA"/>
</dbReference>
<keyword evidence="4" id="KW-0539">Nucleus</keyword>
<evidence type="ECO:0000256" key="5">
    <source>
        <dbReference type="SAM" id="MobiDB-lite"/>
    </source>
</evidence>
<evidence type="ECO:0000256" key="1">
    <source>
        <dbReference type="ARBA" id="ARBA00004123"/>
    </source>
</evidence>
<dbReference type="PANTHER" id="PTHR12466">
    <property type="entry name" value="CDC73 DOMAIN PROTEIN"/>
    <property type="match status" value="1"/>
</dbReference>
<dbReference type="STRING" id="1882483.A0A317XVZ3"/>
<dbReference type="Pfam" id="PF05179">
    <property type="entry name" value="CDC73_C"/>
    <property type="match status" value="1"/>
</dbReference>
<comment type="subcellular location">
    <subcellularLocation>
        <location evidence="1">Nucleus</location>
    </subcellularLocation>
</comment>
<dbReference type="GO" id="GO:0016593">
    <property type="term" value="C:Cdc73/Paf1 complex"/>
    <property type="evidence" value="ECO:0007669"/>
    <property type="project" value="InterPro"/>
</dbReference>
<protein>
    <submittedName>
        <fullName evidence="7">CDC73-domain-containing protein</fullName>
    </submittedName>
</protein>
<evidence type="ECO:0000256" key="3">
    <source>
        <dbReference type="ARBA" id="ARBA00023163"/>
    </source>
</evidence>
<dbReference type="OrthoDB" id="2186602at2759"/>
<feature type="region of interest" description="Disordered" evidence="5">
    <location>
        <begin position="167"/>
        <end position="191"/>
    </location>
</feature>
<dbReference type="PANTHER" id="PTHR12466:SF8">
    <property type="entry name" value="PARAFIBROMIN"/>
    <property type="match status" value="1"/>
</dbReference>
<dbReference type="GO" id="GO:0032968">
    <property type="term" value="P:positive regulation of transcription elongation by RNA polymerase II"/>
    <property type="evidence" value="ECO:0007669"/>
    <property type="project" value="TreeGrafter"/>
</dbReference>
<dbReference type="InterPro" id="IPR031336">
    <property type="entry name" value="CDC73_C"/>
</dbReference>
<evidence type="ECO:0000313" key="7">
    <source>
        <dbReference type="EMBL" id="PWZ02080.1"/>
    </source>
</evidence>
<organism evidence="7 8">
    <name type="scientific">Testicularia cyperi</name>
    <dbReference type="NCBI Taxonomy" id="1882483"/>
    <lineage>
        <taxon>Eukaryota</taxon>
        <taxon>Fungi</taxon>
        <taxon>Dikarya</taxon>
        <taxon>Basidiomycota</taxon>
        <taxon>Ustilaginomycotina</taxon>
        <taxon>Ustilaginomycetes</taxon>
        <taxon>Ustilaginales</taxon>
        <taxon>Anthracoideaceae</taxon>
        <taxon>Testicularia</taxon>
    </lineage>
</organism>
<dbReference type="InterPro" id="IPR038103">
    <property type="entry name" value="CDC73_C_sf"/>
</dbReference>
<proteinExistence type="inferred from homology"/>
<feature type="domain" description="Cell division control protein 73 C-terminal" evidence="6">
    <location>
        <begin position="292"/>
        <end position="464"/>
    </location>
</feature>
<sequence length="475" mass="50790">MAAVSSSSSAQDPLDLIRSTIQTGAADGNPLSAFTFLDQAGSPTDTVVKAHTIRLGDVTFEKAAATRLARSRDELAARLQAGSAPSLTAEPGFFYTVEAVILGLQARDERPGAYLAQAAAAKVASFPALDRAAILDYLLGRRSEWAGVLPLSSVSAASSAQQHATDGAAISAQTSAPGQTSTLPSTASGAAGVKRPYKVNQADVEFVKRIRAEYEVVLRTRNDALHGDATTAAGGQVAPGQRVTDFEGFRRAFSAKVEAARKLAGRGPPAGSNAATAAARMGAAGQVRKQRAQDPIIVISNSPTSLLNMFNIKQFLEEGIFVPPEEARQRARGVADLVVSITSRAGSSSGAGVGIGRRILVVDNAEAVDRLASSGAGLSAPGSDPWSRVIAVFTTGQTWQFKTYRWSDPRELFKHVMGTYARWHNEPQNPNIRDWNVLELQIDRTKRHTDKQIVSYFWRQLEGWVQRRKPNLITA</sequence>